<dbReference type="SUPFAM" id="SSF52540">
    <property type="entry name" value="P-loop containing nucleoside triphosphate hydrolases"/>
    <property type="match status" value="1"/>
</dbReference>
<dbReference type="GO" id="GO:0016787">
    <property type="term" value="F:hydrolase activity"/>
    <property type="evidence" value="ECO:0007669"/>
    <property type="project" value="UniProtKB-KW"/>
</dbReference>
<keyword evidence="3" id="KW-1185">Reference proteome</keyword>
<keyword evidence="1" id="KW-0812">Transmembrane</keyword>
<comment type="caution">
    <text evidence="2">The sequence shown here is derived from an EMBL/GenBank/DDBJ whole genome shotgun (WGS) entry which is preliminary data.</text>
</comment>
<dbReference type="Gene3D" id="3.40.50.300">
    <property type="entry name" value="P-loop containing nucleotide triphosphate hydrolases"/>
    <property type="match status" value="1"/>
</dbReference>
<proteinExistence type="predicted"/>
<feature type="transmembrane region" description="Helical" evidence="1">
    <location>
        <begin position="339"/>
        <end position="362"/>
    </location>
</feature>
<keyword evidence="1" id="KW-0472">Membrane</keyword>
<dbReference type="PANTHER" id="PTHR14241:SF24">
    <property type="entry name" value="G DOMAIN-CONTAINING PROTEIN"/>
    <property type="match status" value="1"/>
</dbReference>
<dbReference type="EMBL" id="QPKB01000011">
    <property type="protein sequence ID" value="RWR94602.1"/>
    <property type="molecule type" value="Genomic_DNA"/>
</dbReference>
<gene>
    <name evidence="2" type="ORF">CKAN_02390300</name>
</gene>
<dbReference type="InterPro" id="IPR027417">
    <property type="entry name" value="P-loop_NTPase"/>
</dbReference>
<dbReference type="AlphaFoldDB" id="A0A443PV45"/>
<accession>A0A443PV45</accession>
<evidence type="ECO:0000256" key="1">
    <source>
        <dbReference type="SAM" id="Phobius"/>
    </source>
</evidence>
<keyword evidence="2" id="KW-0378">Hydrolase</keyword>
<organism evidence="2 3">
    <name type="scientific">Cinnamomum micranthum f. kanehirae</name>
    <dbReference type="NCBI Taxonomy" id="337451"/>
    <lineage>
        <taxon>Eukaryota</taxon>
        <taxon>Viridiplantae</taxon>
        <taxon>Streptophyta</taxon>
        <taxon>Embryophyta</taxon>
        <taxon>Tracheophyta</taxon>
        <taxon>Spermatophyta</taxon>
        <taxon>Magnoliopsida</taxon>
        <taxon>Magnoliidae</taxon>
        <taxon>Laurales</taxon>
        <taxon>Lauraceae</taxon>
        <taxon>Cinnamomum</taxon>
    </lineage>
</organism>
<evidence type="ECO:0000313" key="3">
    <source>
        <dbReference type="Proteomes" id="UP000283530"/>
    </source>
</evidence>
<name>A0A443PV45_9MAGN</name>
<sequence length="375" mass="42485">MSTALDDDGDDTRSKSFNWWRSAEEFDENGHFKVEPTSASELTPKLRLLREMERLARVAPEALDELRYKLASYRAGDLYLPTGGIKKEELEIPPLITILLVGFKRSGKSSLINLMYSVLGRAGLIPFAQTSRDSSNYSTMFLEEHNVLRSMRNGFCVFDSRGLDYDHVDEGLDDVCSWMKDGVQHHQQCWRPSDADASSGLSWFDSPRYMKRRVNCALVVVSVAEIYGALKGGDPKPLEATRELFYCHAIRKCHENPILVLTHGDLLSTNERLEGRLKICEFLGISESNGACDIVCLTESGFLADESDPVVAYTLTEAIYRALLFSDRTHNPKKSFNDWFLLCISWLMCYIAAFFAFLAYCFSRLANKTGNKLKR</sequence>
<dbReference type="PANTHER" id="PTHR14241">
    <property type="entry name" value="INTERFERON-INDUCED PROTEIN 44"/>
    <property type="match status" value="1"/>
</dbReference>
<protein>
    <submittedName>
        <fullName evidence="2">P-loop containing nucleoside triphosphate hydrolases superfamily protein</fullName>
    </submittedName>
</protein>
<reference evidence="2 3" key="1">
    <citation type="journal article" date="2019" name="Nat. Plants">
        <title>Stout camphor tree genome fills gaps in understanding of flowering plant genome evolution.</title>
        <authorList>
            <person name="Chaw S.M."/>
            <person name="Liu Y.C."/>
            <person name="Wu Y.W."/>
            <person name="Wang H.Y."/>
            <person name="Lin C.I."/>
            <person name="Wu C.S."/>
            <person name="Ke H.M."/>
            <person name="Chang L.Y."/>
            <person name="Hsu C.Y."/>
            <person name="Yang H.T."/>
            <person name="Sudianto E."/>
            <person name="Hsu M.H."/>
            <person name="Wu K.P."/>
            <person name="Wang L.N."/>
            <person name="Leebens-Mack J.H."/>
            <person name="Tsai I.J."/>
        </authorList>
    </citation>
    <scope>NUCLEOTIDE SEQUENCE [LARGE SCALE GENOMIC DNA]</scope>
    <source>
        <strain evidence="3">cv. Chaw 1501</strain>
        <tissue evidence="2">Young leaves</tissue>
    </source>
</reference>
<dbReference type="Proteomes" id="UP000283530">
    <property type="component" value="Unassembled WGS sequence"/>
</dbReference>
<evidence type="ECO:0000313" key="2">
    <source>
        <dbReference type="EMBL" id="RWR94602.1"/>
    </source>
</evidence>
<dbReference type="OrthoDB" id="740966at2759"/>
<keyword evidence="1" id="KW-1133">Transmembrane helix</keyword>